<dbReference type="OrthoDB" id="1437689at2"/>
<protein>
    <submittedName>
        <fullName evidence="1">Uncharacterized protein</fullName>
    </submittedName>
</protein>
<accession>A0A418N9K4</accession>
<evidence type="ECO:0000313" key="1">
    <source>
        <dbReference type="EMBL" id="RIV71929.1"/>
    </source>
</evidence>
<gene>
    <name evidence="1" type="ORF">D2U88_05580</name>
    <name evidence="2" type="ORF">FQ019_05540</name>
</gene>
<dbReference type="Proteomes" id="UP000284189">
    <property type="component" value="Unassembled WGS sequence"/>
</dbReference>
<proteinExistence type="predicted"/>
<dbReference type="Proteomes" id="UP000321528">
    <property type="component" value="Unassembled WGS sequence"/>
</dbReference>
<dbReference type="PROSITE" id="PS51257">
    <property type="entry name" value="PROKAR_LIPOPROTEIN"/>
    <property type="match status" value="1"/>
</dbReference>
<dbReference type="RefSeq" id="WP_119639320.1">
    <property type="nucleotide sequence ID" value="NZ_QXFJ01000015.1"/>
</dbReference>
<reference evidence="1 3" key="1">
    <citation type="submission" date="2018-08" db="EMBL/GenBank/DDBJ databases">
        <title>Proposal of Muricauda 72 sp.nov. and Muricauda NH166 sp.nov., isolated from seawater.</title>
        <authorList>
            <person name="Cheng H."/>
            <person name="Wu Y.-H."/>
            <person name="Guo L.-L."/>
            <person name="Xu X.-W."/>
        </authorList>
    </citation>
    <scope>NUCLEOTIDE SEQUENCE [LARGE SCALE GENOMIC DNA]</scope>
    <source>
        <strain evidence="1 3">NH166</strain>
    </source>
</reference>
<sequence>MKNYYMLSVLTILAASCISKEKQKDEAEVSVDNVINPLKEGQVEIITKSMEFFSGDTLYSGWNTLLYENQSQEVHFVLMDLYPVGKSVEDTKKEVLPPFDEGMRLIMEGDMDNAVAAFGKLPEWFQQIKYKGGTGLISPKHTAKSTIYLEPGVYVMECYVKMFNGEWHTSHGMLKQIIVKEESTNLEPPTPSASIDISSTNGIVVNNAIPTGKQIFQTNFIDQKIYEHFVGHDINLVRYENGANLDSLIQWMSWMNPKGLITPSPEGFTFLGGMNNLSSGEKGFFEAELTPGNYVLIAEVPDADKKKLLYSFSISN</sequence>
<dbReference type="AlphaFoldDB" id="A0A418N9K4"/>
<evidence type="ECO:0000313" key="3">
    <source>
        <dbReference type="Proteomes" id="UP000284189"/>
    </source>
</evidence>
<organism evidence="1 3">
    <name type="scientific">Flagellimonas aequoris</name>
    <dbReference type="NCBI Taxonomy" id="2306997"/>
    <lineage>
        <taxon>Bacteria</taxon>
        <taxon>Pseudomonadati</taxon>
        <taxon>Bacteroidota</taxon>
        <taxon>Flavobacteriia</taxon>
        <taxon>Flavobacteriales</taxon>
        <taxon>Flavobacteriaceae</taxon>
        <taxon>Flagellimonas</taxon>
    </lineage>
</organism>
<name>A0A418N9K4_9FLAO</name>
<evidence type="ECO:0000313" key="4">
    <source>
        <dbReference type="Proteomes" id="UP000321528"/>
    </source>
</evidence>
<dbReference type="EMBL" id="VNWL01000014">
    <property type="protein sequence ID" value="TXK03698.1"/>
    <property type="molecule type" value="Genomic_DNA"/>
</dbReference>
<dbReference type="EMBL" id="QXFJ01000015">
    <property type="protein sequence ID" value="RIV71929.1"/>
    <property type="molecule type" value="Genomic_DNA"/>
</dbReference>
<keyword evidence="4" id="KW-1185">Reference proteome</keyword>
<comment type="caution">
    <text evidence="1">The sequence shown here is derived from an EMBL/GenBank/DDBJ whole genome shotgun (WGS) entry which is preliminary data.</text>
</comment>
<evidence type="ECO:0000313" key="2">
    <source>
        <dbReference type="EMBL" id="TXK03698.1"/>
    </source>
</evidence>
<reference evidence="2 4" key="2">
    <citation type="submission" date="2019-07" db="EMBL/GenBank/DDBJ databases">
        <title>Draft genome of two Muricauda strains isolated from deep sea.</title>
        <authorList>
            <person name="Sun C."/>
        </authorList>
    </citation>
    <scope>NUCLEOTIDE SEQUENCE [LARGE SCALE GENOMIC DNA]</scope>
    <source>
        <strain evidence="2 4">NH166</strain>
    </source>
</reference>